<sequence>TNRTPRRCHHIRSASSLSLRPASLSASGCAASTLALAATPCSQWHSTDDNKQLYKLAQRNVEEPIERRYVCNKAAGNALICATIFFSGADAATTMRLLRSINIPTVLDRLYFNYQKVYLLSAVKQVYEQRNTKLSKALRGKAIDLAGDGRCDEPGFSAKYCTYNFHEATTKKIIHVEQVQSDEVSSSNAIGNVAFVRGFNKLKDQGFTISSFMSGV</sequence>
<reference evidence="2" key="1">
    <citation type="submission" date="2008-03" db="EMBL/GenBank/DDBJ databases">
        <title>Annotation of Ixodes scapularis.</title>
        <authorList>
            <consortium name="Ixodes scapularis Genome Project Consortium"/>
            <person name="Caler E."/>
            <person name="Hannick L.I."/>
            <person name="Bidwell S."/>
            <person name="Joardar V."/>
            <person name="Thiagarajan M."/>
            <person name="Amedeo P."/>
            <person name="Galinsky K.J."/>
            <person name="Schobel S."/>
            <person name="Inman J."/>
            <person name="Hostetler J."/>
            <person name="Miller J."/>
            <person name="Hammond M."/>
            <person name="Megy K."/>
            <person name="Lawson D."/>
            <person name="Kodira C."/>
            <person name="Sutton G."/>
            <person name="Meyer J."/>
            <person name="Hill C.A."/>
            <person name="Birren B."/>
            <person name="Nene V."/>
            <person name="Collins F."/>
            <person name="Alarcon-Chaidez F."/>
            <person name="Wikel S."/>
            <person name="Strausberg R."/>
        </authorList>
    </citation>
    <scope>NUCLEOTIDE SEQUENCE [LARGE SCALE GENOMIC DNA]</scope>
    <source>
        <strain evidence="2">Wikel</strain>
    </source>
</reference>
<reference evidence="1" key="2">
    <citation type="submission" date="2020-05" db="UniProtKB">
        <authorList>
            <consortium name="EnsemblMetazoa"/>
        </authorList>
    </citation>
    <scope>IDENTIFICATION</scope>
    <source>
        <strain evidence="1">wikel</strain>
    </source>
</reference>
<name>A0A1S4L7K0_IXOSC</name>
<evidence type="ECO:0000313" key="1">
    <source>
        <dbReference type="EnsemblMetazoa" id="ISCW009934-PA"/>
    </source>
</evidence>
<organism evidence="1 2">
    <name type="scientific">Ixodes scapularis</name>
    <name type="common">Black-legged tick</name>
    <name type="synonym">Deer tick</name>
    <dbReference type="NCBI Taxonomy" id="6945"/>
    <lineage>
        <taxon>Eukaryota</taxon>
        <taxon>Metazoa</taxon>
        <taxon>Ecdysozoa</taxon>
        <taxon>Arthropoda</taxon>
        <taxon>Chelicerata</taxon>
        <taxon>Arachnida</taxon>
        <taxon>Acari</taxon>
        <taxon>Parasitiformes</taxon>
        <taxon>Ixodida</taxon>
        <taxon>Ixodoidea</taxon>
        <taxon>Ixodidae</taxon>
        <taxon>Ixodinae</taxon>
        <taxon>Ixodes</taxon>
    </lineage>
</organism>
<protein>
    <submittedName>
        <fullName evidence="1">Uncharacterized protein</fullName>
    </submittedName>
</protein>
<dbReference type="OrthoDB" id="6514914at2759"/>
<dbReference type="EMBL" id="ABJB010046069">
    <property type="status" value="NOT_ANNOTATED_CDS"/>
    <property type="molecule type" value="Genomic_DNA"/>
</dbReference>
<dbReference type="VEuPathDB" id="VectorBase:ISCP_026044"/>
<dbReference type="PANTHER" id="PTHR31751:SF42">
    <property type="entry name" value="PROTEIN CBG10204"/>
    <property type="match status" value="1"/>
</dbReference>
<dbReference type="VEuPathDB" id="VectorBase:ISCW009934"/>
<dbReference type="EnsemblMetazoa" id="ISCW009934-RA">
    <property type="protein sequence ID" value="ISCW009934-PA"/>
    <property type="gene ID" value="ISCW009934"/>
</dbReference>
<dbReference type="InParanoid" id="A0A1S4L7K0"/>
<dbReference type="PANTHER" id="PTHR31751">
    <property type="entry name" value="SI:CH211-108C17.2-RELATED-RELATED"/>
    <property type="match status" value="1"/>
</dbReference>
<dbReference type="AlphaFoldDB" id="A0A1S4L7K0"/>
<keyword evidence="2" id="KW-1185">Reference proteome</keyword>
<dbReference type="Proteomes" id="UP000001555">
    <property type="component" value="Unassembled WGS sequence"/>
</dbReference>
<proteinExistence type="predicted"/>
<evidence type="ECO:0000313" key="2">
    <source>
        <dbReference type="Proteomes" id="UP000001555"/>
    </source>
</evidence>
<dbReference type="VEuPathDB" id="VectorBase:ISCI009934"/>
<accession>A0A1S4L7K0</accession>